<gene>
    <name evidence="1" type="ORF">PHMEG_0005221</name>
</gene>
<dbReference type="AlphaFoldDB" id="A0A225WRU4"/>
<protein>
    <submittedName>
        <fullName evidence="1">Uncharacterized protein</fullName>
    </submittedName>
</protein>
<organism evidence="1 2">
    <name type="scientific">Phytophthora megakarya</name>
    <dbReference type="NCBI Taxonomy" id="4795"/>
    <lineage>
        <taxon>Eukaryota</taxon>
        <taxon>Sar</taxon>
        <taxon>Stramenopiles</taxon>
        <taxon>Oomycota</taxon>
        <taxon>Peronosporomycetes</taxon>
        <taxon>Peronosporales</taxon>
        <taxon>Peronosporaceae</taxon>
        <taxon>Phytophthora</taxon>
    </lineage>
</organism>
<reference evidence="2" key="1">
    <citation type="submission" date="2017-03" db="EMBL/GenBank/DDBJ databases">
        <title>Phytopthora megakarya and P. palmivora, two closely related causual agents of cacao black pod achieved similar genome size and gene model numbers by different mechanisms.</title>
        <authorList>
            <person name="Ali S."/>
            <person name="Shao J."/>
            <person name="Larry D.J."/>
            <person name="Kronmiller B."/>
            <person name="Shen D."/>
            <person name="Strem M.D."/>
            <person name="Melnick R.L."/>
            <person name="Guiltinan M.J."/>
            <person name="Tyler B.M."/>
            <person name="Meinhardt L.W."/>
            <person name="Bailey B.A."/>
        </authorList>
    </citation>
    <scope>NUCLEOTIDE SEQUENCE [LARGE SCALE GENOMIC DNA]</scope>
    <source>
        <strain evidence="2">zdho120</strain>
    </source>
</reference>
<evidence type="ECO:0000313" key="1">
    <source>
        <dbReference type="EMBL" id="OWZ20373.1"/>
    </source>
</evidence>
<dbReference type="EMBL" id="NBNE01000331">
    <property type="protein sequence ID" value="OWZ20373.1"/>
    <property type="molecule type" value="Genomic_DNA"/>
</dbReference>
<dbReference type="Proteomes" id="UP000198211">
    <property type="component" value="Unassembled WGS sequence"/>
</dbReference>
<keyword evidence="2" id="KW-1185">Reference proteome</keyword>
<evidence type="ECO:0000313" key="2">
    <source>
        <dbReference type="Proteomes" id="UP000198211"/>
    </source>
</evidence>
<sequence length="85" mass="9791">MSHLGSTRIRGLQGLIGTGNESQDGYKSRLKSRCRLLVENLQPPVLKAQISRLNDLERRDFTSDDVSLFDLILEHAKVQQRFHRM</sequence>
<name>A0A225WRU4_9STRA</name>
<proteinExistence type="predicted"/>
<comment type="caution">
    <text evidence="1">The sequence shown here is derived from an EMBL/GenBank/DDBJ whole genome shotgun (WGS) entry which is preliminary data.</text>
</comment>
<dbReference type="OrthoDB" id="127032at2759"/>
<accession>A0A225WRU4</accession>